<evidence type="ECO:0000256" key="1">
    <source>
        <dbReference type="ARBA" id="ARBA00022723"/>
    </source>
</evidence>
<evidence type="ECO:0000259" key="6">
    <source>
        <dbReference type="SMART" id="SM00249"/>
    </source>
</evidence>
<dbReference type="Pfam" id="PF03107">
    <property type="entry name" value="C1_2"/>
    <property type="match status" value="5"/>
</dbReference>
<feature type="domain" description="Zinc finger PHD-type" evidence="6">
    <location>
        <begin position="394"/>
        <end position="455"/>
    </location>
</feature>
<dbReference type="PANTHER" id="PTHR46288:SF17">
    <property type="entry name" value="CYSTEINE_HISTIDINE-RICH C1 DOMAIN PROTEIN"/>
    <property type="match status" value="1"/>
</dbReference>
<dbReference type="GO" id="GO:0008270">
    <property type="term" value="F:zinc ion binding"/>
    <property type="evidence" value="ECO:0007669"/>
    <property type="project" value="UniProtKB-KW"/>
</dbReference>
<dbReference type="PANTHER" id="PTHR46288">
    <property type="entry name" value="PHORBOL-ESTER/DAG-TYPE DOMAIN-CONTAINING PROTEIN"/>
    <property type="match status" value="1"/>
</dbReference>
<feature type="domain" description="Zinc finger PHD-type" evidence="6">
    <location>
        <begin position="29"/>
        <end position="73"/>
    </location>
</feature>
<name>A0AAD4P5F3_PERFH</name>
<proteinExistence type="predicted"/>
<keyword evidence="2" id="KW-0677">Repeat</keyword>
<dbReference type="InterPro" id="IPR046349">
    <property type="entry name" value="C1-like_sf"/>
</dbReference>
<dbReference type="SUPFAM" id="SSF57889">
    <property type="entry name" value="Cysteine-rich domain"/>
    <property type="match status" value="4"/>
</dbReference>
<feature type="region of interest" description="Disordered" evidence="5">
    <location>
        <begin position="320"/>
        <end position="339"/>
    </location>
</feature>
<gene>
    <name evidence="7" type="ORF">C2S53_007889</name>
</gene>
<dbReference type="InterPro" id="IPR001965">
    <property type="entry name" value="Znf_PHD"/>
</dbReference>
<evidence type="ECO:0000256" key="5">
    <source>
        <dbReference type="SAM" id="MobiDB-lite"/>
    </source>
</evidence>
<keyword evidence="1" id="KW-0479">Metal-binding</keyword>
<evidence type="ECO:0000313" key="7">
    <source>
        <dbReference type="EMBL" id="KAH6827544.1"/>
    </source>
</evidence>
<evidence type="ECO:0000313" key="8">
    <source>
        <dbReference type="Proteomes" id="UP001190926"/>
    </source>
</evidence>
<comment type="caution">
    <text evidence="7">The sequence shown here is derived from an EMBL/GenBank/DDBJ whole genome shotgun (WGS) entry which is preliminary data.</text>
</comment>
<keyword evidence="8" id="KW-1185">Reference proteome</keyword>
<dbReference type="EMBL" id="SDAM02000148">
    <property type="protein sequence ID" value="KAH6827544.1"/>
    <property type="molecule type" value="Genomic_DNA"/>
</dbReference>
<feature type="domain" description="Zinc finger PHD-type" evidence="6">
    <location>
        <begin position="87"/>
        <end position="146"/>
    </location>
</feature>
<protein>
    <recommendedName>
        <fullName evidence="6">Zinc finger PHD-type domain-containing protein</fullName>
    </recommendedName>
</protein>
<evidence type="ECO:0000256" key="4">
    <source>
        <dbReference type="ARBA" id="ARBA00022833"/>
    </source>
</evidence>
<evidence type="ECO:0000256" key="2">
    <source>
        <dbReference type="ARBA" id="ARBA00022737"/>
    </source>
</evidence>
<evidence type="ECO:0000256" key="3">
    <source>
        <dbReference type="ARBA" id="ARBA00022771"/>
    </source>
</evidence>
<organism evidence="7 8">
    <name type="scientific">Perilla frutescens var. hirtella</name>
    <name type="common">Perilla citriodora</name>
    <name type="synonym">Perilla setoyensis</name>
    <dbReference type="NCBI Taxonomy" id="608512"/>
    <lineage>
        <taxon>Eukaryota</taxon>
        <taxon>Viridiplantae</taxon>
        <taxon>Streptophyta</taxon>
        <taxon>Embryophyta</taxon>
        <taxon>Tracheophyta</taxon>
        <taxon>Spermatophyta</taxon>
        <taxon>Magnoliopsida</taxon>
        <taxon>eudicotyledons</taxon>
        <taxon>Gunneridae</taxon>
        <taxon>Pentapetalae</taxon>
        <taxon>asterids</taxon>
        <taxon>lamiids</taxon>
        <taxon>Lamiales</taxon>
        <taxon>Lamiaceae</taxon>
        <taxon>Nepetoideae</taxon>
        <taxon>Elsholtzieae</taxon>
        <taxon>Perilla</taxon>
    </lineage>
</organism>
<dbReference type="InterPro" id="IPR004146">
    <property type="entry name" value="DC1"/>
</dbReference>
<dbReference type="AlphaFoldDB" id="A0AAD4P5F3"/>
<dbReference type="Gene3D" id="3.30.60.20">
    <property type="match status" value="1"/>
</dbReference>
<keyword evidence="4" id="KW-0862">Zinc</keyword>
<keyword evidence="3" id="KW-0863">Zinc-finger</keyword>
<dbReference type="Gene3D" id="3.30.40.10">
    <property type="entry name" value="Zinc/RING finger domain, C3HC4 (zinc finger)"/>
    <property type="match status" value="1"/>
</dbReference>
<dbReference type="InterPro" id="IPR013083">
    <property type="entry name" value="Znf_RING/FYVE/PHD"/>
</dbReference>
<dbReference type="SMART" id="SM00249">
    <property type="entry name" value="PHD"/>
    <property type="match status" value="3"/>
</dbReference>
<feature type="compositionally biased region" description="Low complexity" evidence="5">
    <location>
        <begin position="322"/>
        <end position="331"/>
    </location>
</feature>
<dbReference type="Proteomes" id="UP001190926">
    <property type="component" value="Unassembled WGS sequence"/>
</dbReference>
<accession>A0AAD4P5F3</accession>
<reference evidence="7 8" key="1">
    <citation type="journal article" date="2021" name="Nat. Commun.">
        <title>Incipient diploidization of the medicinal plant Perilla within 10,000 years.</title>
        <authorList>
            <person name="Zhang Y."/>
            <person name="Shen Q."/>
            <person name="Leng L."/>
            <person name="Zhang D."/>
            <person name="Chen S."/>
            <person name="Shi Y."/>
            <person name="Ning Z."/>
            <person name="Chen S."/>
        </authorList>
    </citation>
    <scope>NUCLEOTIDE SEQUENCE [LARGE SCALE GENOMIC DNA]</scope>
    <source>
        <strain evidence="8">cv. PC099</strain>
    </source>
</reference>
<sequence length="496" mass="56391">MEESSMLLKHFSHEHPLEHVESCFDGDRVCSACKLAIRPNSFFYQCKVCKFSLHKVCYSMPKKAMHPADPNHSLHLLTSFVAEEVNECEACGRYIAGFYYNCTKCSLHFHMLCVAMPLSVKIPSSHPHILKLELKPLYDFKCDICDRPSYHGWHYHCRACEFDAHVSCAVKGTHSPQQKFSPQIYSLKGGDGVNESKSHQRELMELLSEGMQRVEVNNVKNLDHDHHRPLDQSIQVSEAFTLPSCQFSDACFSLDITNTEACNHQIQTQKDWNVYDSKQNNEKLQLLKRQSFSFGMRDLKRDTPSTGICTNVWDELGRANENRNTNATNERTLSKDQAKETENEATGLVYICESCNYCLHKACSKLPQKLYHGADRKHALALLASPAYEEGQFMCNACGASGAGFCYHCDKCQLDLHPVCAFMYPSLLSKNHEHALNLCYEPPYENKVFSCDVCGKAGSNSWLYRCEPCEFDVHMKCAKATQEPVTAPIIQHNEQH</sequence>